<evidence type="ECO:0000256" key="1">
    <source>
        <dbReference type="ARBA" id="ARBA00009865"/>
    </source>
</evidence>
<name>A0A7W8K1K4_9DEIO</name>
<dbReference type="RefSeq" id="WP_184137759.1">
    <property type="nucleotide sequence ID" value="NZ_JACHFL010000023.1"/>
</dbReference>
<gene>
    <name evidence="8" type="ORF">HNQ08_005024</name>
</gene>
<organism evidence="8 9">
    <name type="scientific">Deinococcus humi</name>
    <dbReference type="NCBI Taxonomy" id="662880"/>
    <lineage>
        <taxon>Bacteria</taxon>
        <taxon>Thermotogati</taxon>
        <taxon>Deinococcota</taxon>
        <taxon>Deinococci</taxon>
        <taxon>Deinococcales</taxon>
        <taxon>Deinococcaceae</taxon>
        <taxon>Deinococcus</taxon>
    </lineage>
</organism>
<sequence>MTLRPRQGASIPVSDLQRASHPQRALTLHRGRASGPAGAVPPRRLREQDEINVPESAALELIDQPRPSKRHTLSRSLLPQDLPDPCVVRADGVYWVYTTNSVTMGNVPLLRTGDLQQTLTYVCDAMPTLPAWAQRGLTWAPEVTRLPNGGFALYFTARLIGTGVQVIGCALSDSPQGPFIAADRPMIEMRALGGAIDAGTLVREDGTAYLYWKNDGNAVGLPTTLWGAQLSPCGRFIGCARPLLGASHEWECELVEAPQVIEEGDHFHLIYACGEYDNASYAQGHAVGASPLGPFRKSTEPLLATVGALHGPGHACAFRDHAGEWHLMYHAWTRGAVGYKAKGKRTLRLSRLRIQGERVWTEG</sequence>
<dbReference type="CDD" id="cd08999">
    <property type="entry name" value="GH43_ABN-like"/>
    <property type="match status" value="1"/>
</dbReference>
<keyword evidence="2 6" id="KW-0378">Hydrolase</keyword>
<feature type="active site" description="Proton acceptor" evidence="4">
    <location>
        <position position="84"/>
    </location>
</feature>
<evidence type="ECO:0000256" key="2">
    <source>
        <dbReference type="ARBA" id="ARBA00022801"/>
    </source>
</evidence>
<feature type="region of interest" description="Disordered" evidence="7">
    <location>
        <begin position="1"/>
        <end position="48"/>
    </location>
</feature>
<dbReference type="SUPFAM" id="SSF75005">
    <property type="entry name" value="Arabinanase/levansucrase/invertase"/>
    <property type="match status" value="1"/>
</dbReference>
<comment type="caution">
    <text evidence="8">The sequence shown here is derived from an EMBL/GenBank/DDBJ whole genome shotgun (WGS) entry which is preliminary data.</text>
</comment>
<dbReference type="InterPro" id="IPR051795">
    <property type="entry name" value="Glycosyl_Hydrlase_43"/>
</dbReference>
<accession>A0A7W8K1K4</accession>
<evidence type="ECO:0000313" key="8">
    <source>
        <dbReference type="EMBL" id="MBB5365898.1"/>
    </source>
</evidence>
<dbReference type="InterPro" id="IPR023296">
    <property type="entry name" value="Glyco_hydro_beta-prop_sf"/>
</dbReference>
<evidence type="ECO:0000256" key="5">
    <source>
        <dbReference type="PIRSR" id="PIRSR606710-2"/>
    </source>
</evidence>
<dbReference type="AlphaFoldDB" id="A0A7W8K1K4"/>
<dbReference type="EMBL" id="JACHFL010000023">
    <property type="protein sequence ID" value="MBB5365898.1"/>
    <property type="molecule type" value="Genomic_DNA"/>
</dbReference>
<comment type="similarity">
    <text evidence="1 6">Belongs to the glycosyl hydrolase 43 family.</text>
</comment>
<keyword evidence="3 6" id="KW-0326">Glycosidase</keyword>
<evidence type="ECO:0000256" key="4">
    <source>
        <dbReference type="PIRSR" id="PIRSR606710-1"/>
    </source>
</evidence>
<dbReference type="Gene3D" id="2.115.10.20">
    <property type="entry name" value="Glycosyl hydrolase domain, family 43"/>
    <property type="match status" value="1"/>
</dbReference>
<feature type="site" description="Important for catalytic activity, responsible for pKa modulation of the active site Glu and correct orientation of both the proton donor and substrate" evidence="5">
    <location>
        <position position="197"/>
    </location>
</feature>
<dbReference type="GO" id="GO:0004553">
    <property type="term" value="F:hydrolase activity, hydrolyzing O-glycosyl compounds"/>
    <property type="evidence" value="ECO:0007669"/>
    <property type="project" value="InterPro"/>
</dbReference>
<evidence type="ECO:0000313" key="9">
    <source>
        <dbReference type="Proteomes" id="UP000552709"/>
    </source>
</evidence>
<protein>
    <submittedName>
        <fullName evidence="8">Beta-xylosidase</fullName>
    </submittedName>
</protein>
<dbReference type="Pfam" id="PF04616">
    <property type="entry name" value="Glyco_hydro_43"/>
    <property type="match status" value="1"/>
</dbReference>
<keyword evidence="9" id="KW-1185">Reference proteome</keyword>
<proteinExistence type="inferred from homology"/>
<dbReference type="InterPro" id="IPR006710">
    <property type="entry name" value="Glyco_hydro_43"/>
</dbReference>
<dbReference type="PANTHER" id="PTHR42812:SF5">
    <property type="entry name" value="ENDO-ARABINASE"/>
    <property type="match status" value="1"/>
</dbReference>
<reference evidence="8 9" key="1">
    <citation type="submission" date="2020-08" db="EMBL/GenBank/DDBJ databases">
        <title>Genomic Encyclopedia of Type Strains, Phase IV (KMG-IV): sequencing the most valuable type-strain genomes for metagenomic binning, comparative biology and taxonomic classification.</title>
        <authorList>
            <person name="Goeker M."/>
        </authorList>
    </citation>
    <scope>NUCLEOTIDE SEQUENCE [LARGE SCALE GENOMIC DNA]</scope>
    <source>
        <strain evidence="8 9">DSM 27939</strain>
    </source>
</reference>
<dbReference type="Proteomes" id="UP000552709">
    <property type="component" value="Unassembled WGS sequence"/>
</dbReference>
<feature type="active site" description="Proton donor" evidence="4">
    <location>
        <position position="256"/>
    </location>
</feature>
<evidence type="ECO:0000256" key="3">
    <source>
        <dbReference type="ARBA" id="ARBA00023295"/>
    </source>
</evidence>
<evidence type="ECO:0000256" key="6">
    <source>
        <dbReference type="RuleBase" id="RU361187"/>
    </source>
</evidence>
<dbReference type="PANTHER" id="PTHR42812">
    <property type="entry name" value="BETA-XYLOSIDASE"/>
    <property type="match status" value="1"/>
</dbReference>
<evidence type="ECO:0000256" key="7">
    <source>
        <dbReference type="SAM" id="MobiDB-lite"/>
    </source>
</evidence>
<dbReference type="GO" id="GO:0005975">
    <property type="term" value="P:carbohydrate metabolic process"/>
    <property type="evidence" value="ECO:0007669"/>
    <property type="project" value="InterPro"/>
</dbReference>